<keyword evidence="1" id="KW-1133">Transmembrane helix</keyword>
<proteinExistence type="predicted"/>
<organism evidence="2 3">
    <name type="scientific">Tistlia consotensis USBA 355</name>
    <dbReference type="NCBI Taxonomy" id="560819"/>
    <lineage>
        <taxon>Bacteria</taxon>
        <taxon>Pseudomonadati</taxon>
        <taxon>Pseudomonadota</taxon>
        <taxon>Alphaproteobacteria</taxon>
        <taxon>Rhodospirillales</taxon>
        <taxon>Rhodovibrionaceae</taxon>
        <taxon>Tistlia</taxon>
    </lineage>
</organism>
<keyword evidence="1" id="KW-0812">Transmembrane</keyword>
<sequence length="247" mass="26922">MAAIANTIRSSREARRQRRPDAAGILFAAGLGLLIVGLAVPRTVGHLLALPGDPIADAIRIDGPVDAVELDRLVESRRAALAWIGEAALWQELGSAHYLRAQALPLDEAQARLGELAAARDALTRALEARPLDSHGWMRLALVELLLLHRDAAARALETSIESAPAQRDQLDGRIRLGLLLWDRLSDAGHDLWQQQVRLRWRSDGAATGQLIKRLRNVPRFRAALASEPGGDAWMDALVASPAFRQP</sequence>
<evidence type="ECO:0008006" key="4">
    <source>
        <dbReference type="Google" id="ProtNLM"/>
    </source>
</evidence>
<dbReference type="AlphaFoldDB" id="A0A1Y6BUT1"/>
<name>A0A1Y6BUT1_9PROT</name>
<feature type="transmembrane region" description="Helical" evidence="1">
    <location>
        <begin position="21"/>
        <end position="40"/>
    </location>
</feature>
<reference evidence="2 3" key="1">
    <citation type="submission" date="2017-04" db="EMBL/GenBank/DDBJ databases">
        <authorList>
            <person name="Afonso C.L."/>
            <person name="Miller P.J."/>
            <person name="Scott M.A."/>
            <person name="Spackman E."/>
            <person name="Goraichik I."/>
            <person name="Dimitrov K.M."/>
            <person name="Suarez D.L."/>
            <person name="Swayne D.E."/>
        </authorList>
    </citation>
    <scope>NUCLEOTIDE SEQUENCE [LARGE SCALE GENOMIC DNA]</scope>
    <source>
        <strain evidence="2 3">USBA 355</strain>
    </source>
</reference>
<protein>
    <recommendedName>
        <fullName evidence="4">Tetratricopeptide repeat-containing protein</fullName>
    </recommendedName>
</protein>
<evidence type="ECO:0000256" key="1">
    <source>
        <dbReference type="SAM" id="Phobius"/>
    </source>
</evidence>
<dbReference type="Proteomes" id="UP000192917">
    <property type="component" value="Unassembled WGS sequence"/>
</dbReference>
<dbReference type="STRING" id="560819.SAMN05428998_10784"/>
<dbReference type="EMBL" id="FWZX01000007">
    <property type="protein sequence ID" value="SMF21254.1"/>
    <property type="molecule type" value="Genomic_DNA"/>
</dbReference>
<dbReference type="Gene3D" id="1.25.40.10">
    <property type="entry name" value="Tetratricopeptide repeat domain"/>
    <property type="match status" value="1"/>
</dbReference>
<dbReference type="SUPFAM" id="SSF48452">
    <property type="entry name" value="TPR-like"/>
    <property type="match status" value="1"/>
</dbReference>
<keyword evidence="3" id="KW-1185">Reference proteome</keyword>
<gene>
    <name evidence="2" type="ORF">SAMN05428998_10784</name>
</gene>
<accession>A0A1Y6BUT1</accession>
<dbReference type="InterPro" id="IPR011990">
    <property type="entry name" value="TPR-like_helical_dom_sf"/>
</dbReference>
<evidence type="ECO:0000313" key="3">
    <source>
        <dbReference type="Proteomes" id="UP000192917"/>
    </source>
</evidence>
<evidence type="ECO:0000313" key="2">
    <source>
        <dbReference type="EMBL" id="SMF21254.1"/>
    </source>
</evidence>
<keyword evidence="1" id="KW-0472">Membrane</keyword>